<organism evidence="1 2">
    <name type="scientific">Proteus mirabilis</name>
    <dbReference type="NCBI Taxonomy" id="584"/>
    <lineage>
        <taxon>Bacteria</taxon>
        <taxon>Pseudomonadati</taxon>
        <taxon>Pseudomonadota</taxon>
        <taxon>Gammaproteobacteria</taxon>
        <taxon>Enterobacterales</taxon>
        <taxon>Morganellaceae</taxon>
        <taxon>Proteus</taxon>
    </lineage>
</organism>
<proteinExistence type="predicted"/>
<dbReference type="AlphaFoldDB" id="A0A2X2C3Z2"/>
<evidence type="ECO:0000313" key="2">
    <source>
        <dbReference type="Proteomes" id="UP000251485"/>
    </source>
</evidence>
<protein>
    <submittedName>
        <fullName evidence="1">Uncharacterized protein</fullName>
    </submittedName>
</protein>
<sequence length="63" mass="7535">MNIYYDNKLLLALYSYLRQTELSIDRGLNEWKNARSYLKHRYLADKLIMALAINKNTTSEEHL</sequence>
<name>A0A2X2C3Z2_PROMI</name>
<accession>A0A2X2C3Z2</accession>
<evidence type="ECO:0000313" key="1">
    <source>
        <dbReference type="EMBL" id="SPZ01953.1"/>
    </source>
</evidence>
<reference evidence="1 2" key="1">
    <citation type="submission" date="2018-06" db="EMBL/GenBank/DDBJ databases">
        <authorList>
            <consortium name="Pathogen Informatics"/>
            <person name="Doyle S."/>
        </authorList>
    </citation>
    <scope>NUCLEOTIDE SEQUENCE [LARGE SCALE GENOMIC DNA]</scope>
    <source>
        <strain evidence="1 2">NCTC10975</strain>
    </source>
</reference>
<gene>
    <name evidence="1" type="ORF">NCTC10975_04435</name>
</gene>
<dbReference type="EMBL" id="UAUE01000029">
    <property type="protein sequence ID" value="SPZ01953.1"/>
    <property type="molecule type" value="Genomic_DNA"/>
</dbReference>
<dbReference type="Proteomes" id="UP000251485">
    <property type="component" value="Unassembled WGS sequence"/>
</dbReference>